<dbReference type="InterPro" id="IPR036249">
    <property type="entry name" value="Thioredoxin-like_sf"/>
</dbReference>
<dbReference type="GO" id="GO:0047134">
    <property type="term" value="F:protein-disulfide reductase [NAD(P)H] activity"/>
    <property type="evidence" value="ECO:0007669"/>
    <property type="project" value="InterPro"/>
</dbReference>
<evidence type="ECO:0000256" key="1">
    <source>
        <dbReference type="ARBA" id="ARBA00004496"/>
    </source>
</evidence>
<evidence type="ECO:0000313" key="8">
    <source>
        <dbReference type="EMBL" id="OWF41141.1"/>
    </source>
</evidence>
<dbReference type="SUPFAM" id="SSF52833">
    <property type="entry name" value="Thioredoxin-like"/>
    <property type="match status" value="1"/>
</dbReference>
<dbReference type="GO" id="GO:0005829">
    <property type="term" value="C:cytosol"/>
    <property type="evidence" value="ECO:0007669"/>
    <property type="project" value="TreeGrafter"/>
</dbReference>
<dbReference type="PANTHER" id="PTHR12452:SF0">
    <property type="entry name" value="THIOREDOXIN DOMAIN-CONTAINING PROTEIN 17"/>
    <property type="match status" value="1"/>
</dbReference>
<evidence type="ECO:0000259" key="7">
    <source>
        <dbReference type="Pfam" id="PF06110"/>
    </source>
</evidence>
<organism evidence="8 9">
    <name type="scientific">Mizuhopecten yessoensis</name>
    <name type="common">Japanese scallop</name>
    <name type="synonym">Patinopecten yessoensis</name>
    <dbReference type="NCBI Taxonomy" id="6573"/>
    <lineage>
        <taxon>Eukaryota</taxon>
        <taxon>Metazoa</taxon>
        <taxon>Spiralia</taxon>
        <taxon>Lophotrochozoa</taxon>
        <taxon>Mollusca</taxon>
        <taxon>Bivalvia</taxon>
        <taxon>Autobranchia</taxon>
        <taxon>Pteriomorphia</taxon>
        <taxon>Pectinida</taxon>
        <taxon>Pectinoidea</taxon>
        <taxon>Pectinidae</taxon>
        <taxon>Mizuhopecten</taxon>
    </lineage>
</organism>
<dbReference type="Gene3D" id="3.40.30.10">
    <property type="entry name" value="Glutaredoxin"/>
    <property type="match status" value="1"/>
</dbReference>
<keyword evidence="9" id="KW-1185">Reference proteome</keyword>
<dbReference type="InterPro" id="IPR045108">
    <property type="entry name" value="TXNDC17-like"/>
</dbReference>
<keyword evidence="5" id="KW-1015">Disulfide bond</keyword>
<accession>A0A210PXC7</accession>
<gene>
    <name evidence="8" type="ORF">KP79_PYT16488</name>
</gene>
<evidence type="ECO:0000256" key="5">
    <source>
        <dbReference type="ARBA" id="ARBA00023157"/>
    </source>
</evidence>
<sequence>MVIQVHVEGIAKFEEVAKDYVGKKIFALFSGSVDENGKNWCPDCVTADPVVSSNVKHAAEDAVFIHCGVGNRDYWKDQKNDFRTNPKLKLKCVPTLMIVGKPNRLEEGQCANGELVKMLFEDE</sequence>
<dbReference type="STRING" id="6573.A0A210PXC7"/>
<proteinExistence type="inferred from homology"/>
<dbReference type="InterPro" id="IPR010357">
    <property type="entry name" value="TXNDC17_dom"/>
</dbReference>
<evidence type="ECO:0000256" key="4">
    <source>
        <dbReference type="ARBA" id="ARBA00022490"/>
    </source>
</evidence>
<dbReference type="CDD" id="cd02952">
    <property type="entry name" value="TRP14_like"/>
    <property type="match status" value="1"/>
</dbReference>
<protein>
    <recommendedName>
        <fullName evidence="3">Thioredoxin domain-containing protein 17</fullName>
    </recommendedName>
</protein>
<evidence type="ECO:0000256" key="3">
    <source>
        <dbReference type="ARBA" id="ARBA00016949"/>
    </source>
</evidence>
<comment type="similarity">
    <text evidence="2">Belongs to the thioredoxin family.</text>
</comment>
<dbReference type="Pfam" id="PF06110">
    <property type="entry name" value="TXD17-like_Trx"/>
    <property type="match status" value="1"/>
</dbReference>
<evidence type="ECO:0000313" key="9">
    <source>
        <dbReference type="Proteomes" id="UP000242188"/>
    </source>
</evidence>
<comment type="caution">
    <text evidence="8">The sequence shown here is derived from an EMBL/GenBank/DDBJ whole genome shotgun (WGS) entry which is preliminary data.</text>
</comment>
<dbReference type="OrthoDB" id="78947at2759"/>
<dbReference type="FunFam" id="3.40.30.10:FF:000124">
    <property type="entry name" value="Thioredoxin domain-containing 17"/>
    <property type="match status" value="1"/>
</dbReference>
<dbReference type="EMBL" id="NEDP02005420">
    <property type="protein sequence ID" value="OWF41141.1"/>
    <property type="molecule type" value="Genomic_DNA"/>
</dbReference>
<evidence type="ECO:0000256" key="2">
    <source>
        <dbReference type="ARBA" id="ARBA00008987"/>
    </source>
</evidence>
<evidence type="ECO:0000256" key="6">
    <source>
        <dbReference type="ARBA" id="ARBA00023284"/>
    </source>
</evidence>
<dbReference type="AlphaFoldDB" id="A0A210PXC7"/>
<name>A0A210PXC7_MIZYE</name>
<keyword evidence="6" id="KW-0676">Redox-active center</keyword>
<reference evidence="8 9" key="1">
    <citation type="journal article" date="2017" name="Nat. Ecol. Evol.">
        <title>Scallop genome provides insights into evolution of bilaterian karyotype and development.</title>
        <authorList>
            <person name="Wang S."/>
            <person name="Zhang J."/>
            <person name="Jiao W."/>
            <person name="Li J."/>
            <person name="Xun X."/>
            <person name="Sun Y."/>
            <person name="Guo X."/>
            <person name="Huan P."/>
            <person name="Dong B."/>
            <person name="Zhang L."/>
            <person name="Hu X."/>
            <person name="Sun X."/>
            <person name="Wang J."/>
            <person name="Zhao C."/>
            <person name="Wang Y."/>
            <person name="Wang D."/>
            <person name="Huang X."/>
            <person name="Wang R."/>
            <person name="Lv J."/>
            <person name="Li Y."/>
            <person name="Zhang Z."/>
            <person name="Liu B."/>
            <person name="Lu W."/>
            <person name="Hui Y."/>
            <person name="Liang J."/>
            <person name="Zhou Z."/>
            <person name="Hou R."/>
            <person name="Li X."/>
            <person name="Liu Y."/>
            <person name="Li H."/>
            <person name="Ning X."/>
            <person name="Lin Y."/>
            <person name="Zhao L."/>
            <person name="Xing Q."/>
            <person name="Dou J."/>
            <person name="Li Y."/>
            <person name="Mao J."/>
            <person name="Guo H."/>
            <person name="Dou H."/>
            <person name="Li T."/>
            <person name="Mu C."/>
            <person name="Jiang W."/>
            <person name="Fu Q."/>
            <person name="Fu X."/>
            <person name="Miao Y."/>
            <person name="Liu J."/>
            <person name="Yu Q."/>
            <person name="Li R."/>
            <person name="Liao H."/>
            <person name="Li X."/>
            <person name="Kong Y."/>
            <person name="Jiang Z."/>
            <person name="Chourrout D."/>
            <person name="Li R."/>
            <person name="Bao Z."/>
        </authorList>
    </citation>
    <scope>NUCLEOTIDE SEQUENCE [LARGE SCALE GENOMIC DNA]</scope>
    <source>
        <strain evidence="8 9">PY_sf001</strain>
    </source>
</reference>
<comment type="subcellular location">
    <subcellularLocation>
        <location evidence="1">Cytoplasm</location>
    </subcellularLocation>
</comment>
<dbReference type="Proteomes" id="UP000242188">
    <property type="component" value="Unassembled WGS sequence"/>
</dbReference>
<keyword evidence="4" id="KW-0963">Cytoplasm</keyword>
<dbReference type="PANTHER" id="PTHR12452">
    <property type="entry name" value="42-9-9 PROTEIN-RELATED"/>
    <property type="match status" value="1"/>
</dbReference>
<feature type="domain" description="Thioredoxin" evidence="7">
    <location>
        <begin position="8"/>
        <end position="122"/>
    </location>
</feature>